<protein>
    <submittedName>
        <fullName evidence="1">Uncharacterized protein</fullName>
    </submittedName>
</protein>
<evidence type="ECO:0000313" key="1">
    <source>
        <dbReference type="EMBL" id="OCH85029.1"/>
    </source>
</evidence>
<sequence>MLPTLYTTVSITTSSSIRSFSSALTTSWFAVQGGKIRGPSLASLVRHIWIDPTSSTEQSDLVERNSRAWPVKILPQIFYFCSSLRALALMHLDGERSVWLESRVPASVEHFFLGPSHIHSFRLNGLATCKRDLRSITIYGKSRWMTAVPLDASAFHRFRQFVNPGIECRSNHMRTVFGYLRHWREMSSLHEIQIICCVEDVEAAAADLRCFAEDYQEDYQDQRVRLISQPSKWGGELDTLRSYYEDWRREITLQFN</sequence>
<accession>A0A8E2DGP3</accession>
<proteinExistence type="predicted"/>
<evidence type="ECO:0000313" key="2">
    <source>
        <dbReference type="Proteomes" id="UP000250043"/>
    </source>
</evidence>
<dbReference type="OrthoDB" id="2998779at2759"/>
<reference evidence="1 2" key="1">
    <citation type="submission" date="2016-07" db="EMBL/GenBank/DDBJ databases">
        <title>Draft genome of the white-rot fungus Obba rivulosa 3A-2.</title>
        <authorList>
            <consortium name="DOE Joint Genome Institute"/>
            <person name="Miettinen O."/>
            <person name="Riley R."/>
            <person name="Acob R."/>
            <person name="Barry K."/>
            <person name="Cullen D."/>
            <person name="De Vries R."/>
            <person name="Hainaut M."/>
            <person name="Hatakka A."/>
            <person name="Henrissat B."/>
            <person name="Hilden K."/>
            <person name="Kuo R."/>
            <person name="Labutti K."/>
            <person name="Lipzen A."/>
            <person name="Makela M.R."/>
            <person name="Sandor L."/>
            <person name="Spatafora J.W."/>
            <person name="Grigoriev I.V."/>
            <person name="Hibbett D.S."/>
        </authorList>
    </citation>
    <scope>NUCLEOTIDE SEQUENCE [LARGE SCALE GENOMIC DNA]</scope>
    <source>
        <strain evidence="1 2">3A-2</strain>
    </source>
</reference>
<dbReference type="EMBL" id="KV722614">
    <property type="protein sequence ID" value="OCH85029.1"/>
    <property type="molecule type" value="Genomic_DNA"/>
</dbReference>
<name>A0A8E2DGP3_9APHY</name>
<keyword evidence="2" id="KW-1185">Reference proteome</keyword>
<organism evidence="1 2">
    <name type="scientific">Obba rivulosa</name>
    <dbReference type="NCBI Taxonomy" id="1052685"/>
    <lineage>
        <taxon>Eukaryota</taxon>
        <taxon>Fungi</taxon>
        <taxon>Dikarya</taxon>
        <taxon>Basidiomycota</taxon>
        <taxon>Agaricomycotina</taxon>
        <taxon>Agaricomycetes</taxon>
        <taxon>Polyporales</taxon>
        <taxon>Gelatoporiaceae</taxon>
        <taxon>Obba</taxon>
    </lineage>
</organism>
<gene>
    <name evidence="1" type="ORF">OBBRIDRAFT_839282</name>
</gene>
<dbReference type="Proteomes" id="UP000250043">
    <property type="component" value="Unassembled WGS sequence"/>
</dbReference>
<dbReference type="AlphaFoldDB" id="A0A8E2DGP3"/>